<proteinExistence type="predicted"/>
<evidence type="ECO:0000259" key="3">
    <source>
        <dbReference type="PROSITE" id="PS50977"/>
    </source>
</evidence>
<feature type="DNA-binding region" description="H-T-H motif" evidence="2">
    <location>
        <begin position="236"/>
        <end position="255"/>
    </location>
</feature>
<evidence type="ECO:0000256" key="1">
    <source>
        <dbReference type="ARBA" id="ARBA00023125"/>
    </source>
</evidence>
<dbReference type="InterPro" id="IPR001647">
    <property type="entry name" value="HTH_TetR"/>
</dbReference>
<feature type="domain" description="HTH tetR-type" evidence="3">
    <location>
        <begin position="12"/>
        <end position="72"/>
    </location>
</feature>
<gene>
    <name evidence="4" type="ordered locus">TOL2_C01360</name>
</gene>
<dbReference type="KEGG" id="dto:TOL2_C01360"/>
<dbReference type="Pfam" id="PF08359">
    <property type="entry name" value="TetR_C_4"/>
    <property type="match status" value="2"/>
</dbReference>
<dbReference type="GO" id="GO:0003677">
    <property type="term" value="F:DNA binding"/>
    <property type="evidence" value="ECO:0007669"/>
    <property type="project" value="UniProtKB-UniRule"/>
</dbReference>
<evidence type="ECO:0000313" key="5">
    <source>
        <dbReference type="Proteomes" id="UP000007347"/>
    </source>
</evidence>
<dbReference type="PANTHER" id="PTHR43479">
    <property type="entry name" value="ACREF/ENVCD OPERON REPRESSOR-RELATED"/>
    <property type="match status" value="1"/>
</dbReference>
<dbReference type="InterPro" id="IPR023772">
    <property type="entry name" value="DNA-bd_HTH_TetR-type_CS"/>
</dbReference>
<protein>
    <submittedName>
        <fullName evidence="4">Transcriptional regulator, TetR family</fullName>
    </submittedName>
</protein>
<sequence length="415" mass="47913">MGVGEKKKEVNNNRRKLILKAAQEIFSQKSLMDSNISEIAKKAGIADSIIYNYFKNKEDLLFYALSDKLKDIEKDLKLHLEGILDPASKLGKMIWYHLYINDRVPGGTQILKALLFECRSNKNFYTHEGYNTLRGYTRFMSQILQQGVDENVFRPDINVILVRNLIFGLLDEESLSCLASKEIESTLSDFSGIMDLIFAIISKNETPPPGNNDDKENRILKAAIQVFSNKGYNTATISDIAGAANVAEGTIYTYFDNKKDMLFSIPKKRFCALKNSMGEMFNIKMPVRKLRRFIRLLFTTFMGDRDFLRVFLLDIKLNKQFYASPVYKDYINYISILEDILEEGKEQCVFRKSINPRLFRHLFVGAFNHLATRWLILSKEKPIDMMQEIEDVLDLLCRSVVVNISVLNDFEDRID</sequence>
<feature type="domain" description="HTH tetR-type" evidence="3">
    <location>
        <begin position="213"/>
        <end position="273"/>
    </location>
</feature>
<dbReference type="PROSITE" id="PS01081">
    <property type="entry name" value="HTH_TETR_1"/>
    <property type="match status" value="1"/>
</dbReference>
<dbReference type="AlphaFoldDB" id="K0NC17"/>
<dbReference type="Gene3D" id="1.10.357.10">
    <property type="entry name" value="Tetracycline Repressor, domain 2"/>
    <property type="match status" value="2"/>
</dbReference>
<evidence type="ECO:0000256" key="2">
    <source>
        <dbReference type="PROSITE-ProRule" id="PRU00335"/>
    </source>
</evidence>
<dbReference type="SUPFAM" id="SSF46689">
    <property type="entry name" value="Homeodomain-like"/>
    <property type="match status" value="2"/>
</dbReference>
<dbReference type="PANTHER" id="PTHR43479:SF11">
    <property type="entry name" value="ACREF_ENVCD OPERON REPRESSOR-RELATED"/>
    <property type="match status" value="1"/>
</dbReference>
<keyword evidence="1 2" id="KW-0238">DNA-binding</keyword>
<dbReference type="Proteomes" id="UP000007347">
    <property type="component" value="Chromosome"/>
</dbReference>
<dbReference type="InterPro" id="IPR009057">
    <property type="entry name" value="Homeodomain-like_sf"/>
</dbReference>
<dbReference type="InterPro" id="IPR013570">
    <property type="entry name" value="Tscrpt_reg_YsiA_C"/>
</dbReference>
<accession>K0NC17</accession>
<dbReference type="InterPro" id="IPR050624">
    <property type="entry name" value="HTH-type_Tx_Regulator"/>
</dbReference>
<dbReference type="EMBL" id="FO203503">
    <property type="protein sequence ID" value="CCK78306.1"/>
    <property type="molecule type" value="Genomic_DNA"/>
</dbReference>
<dbReference type="Pfam" id="PF00440">
    <property type="entry name" value="TetR_N"/>
    <property type="match status" value="2"/>
</dbReference>
<feature type="DNA-binding region" description="H-T-H motif" evidence="2">
    <location>
        <begin position="35"/>
        <end position="54"/>
    </location>
</feature>
<name>K0NC17_DESTT</name>
<dbReference type="HOGENOM" id="CLU_656775_0_0_7"/>
<dbReference type="Gene3D" id="1.10.10.60">
    <property type="entry name" value="Homeodomain-like"/>
    <property type="match status" value="2"/>
</dbReference>
<dbReference type="STRING" id="651182.TOL2_C01360"/>
<dbReference type="InterPro" id="IPR036271">
    <property type="entry name" value="Tet_transcr_reg_TetR-rel_C_sf"/>
</dbReference>
<keyword evidence="5" id="KW-1185">Reference proteome</keyword>
<dbReference type="PRINTS" id="PR00455">
    <property type="entry name" value="HTHTETR"/>
</dbReference>
<dbReference type="SUPFAM" id="SSF48498">
    <property type="entry name" value="Tetracyclin repressor-like, C-terminal domain"/>
    <property type="match status" value="2"/>
</dbReference>
<evidence type="ECO:0000313" key="4">
    <source>
        <dbReference type="EMBL" id="CCK78306.1"/>
    </source>
</evidence>
<organism evidence="4 5">
    <name type="scientific">Desulfobacula toluolica (strain DSM 7467 / Tol2)</name>
    <dbReference type="NCBI Taxonomy" id="651182"/>
    <lineage>
        <taxon>Bacteria</taxon>
        <taxon>Pseudomonadati</taxon>
        <taxon>Thermodesulfobacteriota</taxon>
        <taxon>Desulfobacteria</taxon>
        <taxon>Desulfobacterales</taxon>
        <taxon>Desulfobacteraceae</taxon>
        <taxon>Desulfobacula</taxon>
    </lineage>
</organism>
<dbReference type="PROSITE" id="PS50977">
    <property type="entry name" value="HTH_TETR_2"/>
    <property type="match status" value="2"/>
</dbReference>
<reference evidence="4 5" key="1">
    <citation type="journal article" date="2013" name="Environ. Microbiol.">
        <title>Complete genome, catabolic sub-proteomes and key-metabolites of Desulfobacula toluolica Tol2, a marine, aromatic compound-degrading, sulfate-reducing bacterium.</title>
        <authorList>
            <person name="Wohlbrand L."/>
            <person name="Jacob J.H."/>
            <person name="Kube M."/>
            <person name="Mussmann M."/>
            <person name="Jarling R."/>
            <person name="Beck A."/>
            <person name="Amann R."/>
            <person name="Wilkes H."/>
            <person name="Reinhardt R."/>
            <person name="Rabus R."/>
        </authorList>
    </citation>
    <scope>NUCLEOTIDE SEQUENCE [LARGE SCALE GENOMIC DNA]</scope>
    <source>
        <strain evidence="5">DSM 7467 / Tol2</strain>
    </source>
</reference>